<name>A0ABU2L3Q5_9ACTN</name>
<evidence type="ECO:0000313" key="3">
    <source>
        <dbReference type="Proteomes" id="UP001183388"/>
    </source>
</evidence>
<dbReference type="EMBL" id="JAVREN010000004">
    <property type="protein sequence ID" value="MDT0306194.1"/>
    <property type="molecule type" value="Genomic_DNA"/>
</dbReference>
<dbReference type="Pfam" id="PF04149">
    <property type="entry name" value="DUF397"/>
    <property type="match status" value="1"/>
</dbReference>
<protein>
    <submittedName>
        <fullName evidence="2">DUF397 domain-containing protein</fullName>
    </submittedName>
</protein>
<proteinExistence type="predicted"/>
<feature type="domain" description="DUF397" evidence="1">
    <location>
        <begin position="7"/>
        <end position="64"/>
    </location>
</feature>
<comment type="caution">
    <text evidence="2">The sequence shown here is derived from an EMBL/GenBank/DDBJ whole genome shotgun (WGS) entry which is preliminary data.</text>
</comment>
<evidence type="ECO:0000313" key="2">
    <source>
        <dbReference type="EMBL" id="MDT0306194.1"/>
    </source>
</evidence>
<reference evidence="3" key="1">
    <citation type="submission" date="2023-07" db="EMBL/GenBank/DDBJ databases">
        <title>30 novel species of actinomycetes from the DSMZ collection.</title>
        <authorList>
            <person name="Nouioui I."/>
        </authorList>
    </citation>
    <scope>NUCLEOTIDE SEQUENCE [LARGE SCALE GENOMIC DNA]</scope>
    <source>
        <strain evidence="3">DSM 44917</strain>
    </source>
</reference>
<evidence type="ECO:0000259" key="1">
    <source>
        <dbReference type="Pfam" id="PF04149"/>
    </source>
</evidence>
<dbReference type="InterPro" id="IPR007278">
    <property type="entry name" value="DUF397"/>
</dbReference>
<accession>A0ABU2L3Q5</accession>
<dbReference type="Proteomes" id="UP001183388">
    <property type="component" value="Unassembled WGS sequence"/>
</dbReference>
<gene>
    <name evidence="2" type="ORF">RM780_04350</name>
</gene>
<keyword evidence="3" id="KW-1185">Reference proteome</keyword>
<organism evidence="2 3">
    <name type="scientific">Streptomyces boetiae</name>
    <dbReference type="NCBI Taxonomy" id="3075541"/>
    <lineage>
        <taxon>Bacteria</taxon>
        <taxon>Bacillati</taxon>
        <taxon>Actinomycetota</taxon>
        <taxon>Actinomycetes</taxon>
        <taxon>Kitasatosporales</taxon>
        <taxon>Streptomycetaceae</taxon>
        <taxon>Streptomyces</taxon>
    </lineage>
</organism>
<dbReference type="RefSeq" id="WP_311629114.1">
    <property type="nucleotide sequence ID" value="NZ_JAVREN010000004.1"/>
</dbReference>
<sequence length="69" mass="7206">MIDLSSAAWRRSTYSGNGGNCVEVSDDFVAQAGVVPVRDTKQTGAAPLLLVPARAWGAFLTAVKDSGPR</sequence>